<dbReference type="OrthoDB" id="795031at2"/>
<dbReference type="AlphaFoldDB" id="A0A4Q5LPK6"/>
<keyword evidence="1" id="KW-0472">Membrane</keyword>
<dbReference type="SUPFAM" id="SSF103491">
    <property type="entry name" value="Preprotein translocase SecY subunit"/>
    <property type="match status" value="1"/>
</dbReference>
<comment type="caution">
    <text evidence="2">The sequence shown here is derived from an EMBL/GenBank/DDBJ whole genome shotgun (WGS) entry which is preliminary data.</text>
</comment>
<keyword evidence="1" id="KW-1133">Transmembrane helix</keyword>
<feature type="transmembrane region" description="Helical" evidence="1">
    <location>
        <begin position="102"/>
        <end position="120"/>
    </location>
</feature>
<accession>A0A4Q5LPK6</accession>
<name>A0A4Q5LPK6_9SPHI</name>
<sequence>MESVKLNKCRNCGAELQPAKGTTLDCNYCGSTYNIDIVNNSEAKTTTEGTDNEHRNTEEKVISAPITLPNYHAPVDEAYDNNYWTLPPPTPAKIKFKLYKKAVLIFFLLWVGLYFCRINMPDGKTNLSQHHNLIFSPIGGDYWWVRCVLLLGVLPYITALLFYQARHKTK</sequence>
<feature type="transmembrane region" description="Helical" evidence="1">
    <location>
        <begin position="143"/>
        <end position="163"/>
    </location>
</feature>
<evidence type="ECO:0000313" key="2">
    <source>
        <dbReference type="EMBL" id="RYU91341.1"/>
    </source>
</evidence>
<dbReference type="RefSeq" id="WP_129875600.1">
    <property type="nucleotide sequence ID" value="NZ_SEWG01000002.1"/>
</dbReference>
<dbReference type="EMBL" id="SEWG01000002">
    <property type="protein sequence ID" value="RYU91341.1"/>
    <property type="molecule type" value="Genomic_DNA"/>
</dbReference>
<proteinExistence type="predicted"/>
<gene>
    <name evidence="2" type="ORF">EWM62_05210</name>
</gene>
<keyword evidence="3" id="KW-1185">Reference proteome</keyword>
<keyword evidence="1" id="KW-0812">Transmembrane</keyword>
<dbReference type="InterPro" id="IPR023201">
    <property type="entry name" value="SecY_dom_sf"/>
</dbReference>
<protein>
    <recommendedName>
        <fullName evidence="4">Zinc ribbon domain-containing protein</fullName>
    </recommendedName>
</protein>
<reference evidence="2 3" key="1">
    <citation type="submission" date="2019-02" db="EMBL/GenBank/DDBJ databases">
        <title>Bacterial novel species Mucilaginibacter sp. 17JY9-4 isolated from soil.</title>
        <authorList>
            <person name="Jung H.-Y."/>
        </authorList>
    </citation>
    <scope>NUCLEOTIDE SEQUENCE [LARGE SCALE GENOMIC DNA]</scope>
    <source>
        <strain evidence="2 3">17JY9-4</strain>
    </source>
</reference>
<organism evidence="2 3">
    <name type="scientific">Mucilaginibacter terrigena</name>
    <dbReference type="NCBI Taxonomy" id="2492395"/>
    <lineage>
        <taxon>Bacteria</taxon>
        <taxon>Pseudomonadati</taxon>
        <taxon>Bacteroidota</taxon>
        <taxon>Sphingobacteriia</taxon>
        <taxon>Sphingobacteriales</taxon>
        <taxon>Sphingobacteriaceae</taxon>
        <taxon>Mucilaginibacter</taxon>
    </lineage>
</organism>
<dbReference type="Proteomes" id="UP000293331">
    <property type="component" value="Unassembled WGS sequence"/>
</dbReference>
<evidence type="ECO:0000256" key="1">
    <source>
        <dbReference type="SAM" id="Phobius"/>
    </source>
</evidence>
<evidence type="ECO:0000313" key="3">
    <source>
        <dbReference type="Proteomes" id="UP000293331"/>
    </source>
</evidence>
<evidence type="ECO:0008006" key="4">
    <source>
        <dbReference type="Google" id="ProtNLM"/>
    </source>
</evidence>